<dbReference type="WBParaSite" id="nRc.2.0.1.t04160-RA">
    <property type="protein sequence ID" value="nRc.2.0.1.t04160-RA"/>
    <property type="gene ID" value="nRc.2.0.1.g04160"/>
</dbReference>
<evidence type="ECO:0000256" key="9">
    <source>
        <dbReference type="SAM" id="Coils"/>
    </source>
</evidence>
<dbReference type="GO" id="GO:0003735">
    <property type="term" value="F:structural constituent of ribosome"/>
    <property type="evidence" value="ECO:0007669"/>
    <property type="project" value="InterPro"/>
</dbReference>
<dbReference type="Proteomes" id="UP000887565">
    <property type="component" value="Unplaced"/>
</dbReference>
<protein>
    <recommendedName>
        <fullName evidence="7">Small ribosomal subunit protein uS15m</fullName>
    </recommendedName>
    <alternativeName>
        <fullName evidence="8">28S ribosomal protein S15, mitochondrial</fullName>
    </alternativeName>
</protein>
<dbReference type="PANTHER" id="PTHR46685:SF1">
    <property type="entry name" value="SMALL RIBOSOMAL SUBUNIT PROTEIN US15M"/>
    <property type="match status" value="1"/>
</dbReference>
<dbReference type="OMA" id="LTHRIWL"/>
<dbReference type="Gene3D" id="1.10.287.10">
    <property type="entry name" value="S15/NS1, RNA-binding"/>
    <property type="match status" value="1"/>
</dbReference>
<keyword evidence="6" id="KW-0687">Ribonucleoprotein</keyword>
<evidence type="ECO:0000256" key="6">
    <source>
        <dbReference type="ARBA" id="ARBA00023274"/>
    </source>
</evidence>
<dbReference type="GO" id="GO:0032543">
    <property type="term" value="P:mitochondrial translation"/>
    <property type="evidence" value="ECO:0007669"/>
    <property type="project" value="TreeGrafter"/>
</dbReference>
<dbReference type="AlphaFoldDB" id="A0A915HRV0"/>
<reference evidence="11" key="1">
    <citation type="submission" date="2022-11" db="UniProtKB">
        <authorList>
            <consortium name="WormBaseParasite"/>
        </authorList>
    </citation>
    <scope>IDENTIFICATION</scope>
</reference>
<name>A0A915HRV0_ROMCU</name>
<evidence type="ECO:0000256" key="4">
    <source>
        <dbReference type="ARBA" id="ARBA00022980"/>
    </source>
</evidence>
<accession>A0A915HRV0</accession>
<dbReference type="InterPro" id="IPR000589">
    <property type="entry name" value="Ribosomal_uS15"/>
</dbReference>
<dbReference type="PANTHER" id="PTHR46685">
    <property type="entry name" value="28S RIBOSOMAL PROTEIN S15, MITOCHONDRIAL"/>
    <property type="match status" value="1"/>
</dbReference>
<evidence type="ECO:0000256" key="1">
    <source>
        <dbReference type="ARBA" id="ARBA00004173"/>
    </source>
</evidence>
<evidence type="ECO:0000256" key="2">
    <source>
        <dbReference type="ARBA" id="ARBA00008434"/>
    </source>
</evidence>
<keyword evidence="9" id="KW-0175">Coiled coil</keyword>
<organism evidence="10 11">
    <name type="scientific">Romanomermis culicivorax</name>
    <name type="common">Nematode worm</name>
    <dbReference type="NCBI Taxonomy" id="13658"/>
    <lineage>
        <taxon>Eukaryota</taxon>
        <taxon>Metazoa</taxon>
        <taxon>Ecdysozoa</taxon>
        <taxon>Nematoda</taxon>
        <taxon>Enoplea</taxon>
        <taxon>Dorylaimia</taxon>
        <taxon>Mermithida</taxon>
        <taxon>Mermithoidea</taxon>
        <taxon>Mermithidae</taxon>
        <taxon>Romanomermis</taxon>
    </lineage>
</organism>
<proteinExistence type="inferred from homology"/>
<sequence length="339" mass="40344">MAFTKPVVRSINLACCAKLHTAPQRSGKFVYCNIDKKCNDPAQQDEDFFNKKALTFEFGPGYIDKLTDLYMEKLYVRRDLSFKKDDFLIKHDSNYWLPKVDPMTPKVEYRDVQKLKDAPECVKRIFGIELGERKDLVNEWRRQLTEKVKLNPLDKNTSLESKIGMATANIRQWTMLLESMTRKPSYIRVMLYHTIEKRRKYLRLLREQNYESFLNVLKQLKIAYHVKALPEDLPLFTRKGWIESIIKQKCEIVKSEKLRRYHATLRKDHEKFVKQRDELVKKLNEEKEKLTSDLNSLKTEEEEQFKLEGFYVNDTIAEFSEHMMLSHFYHKKKANVVAA</sequence>
<keyword evidence="3" id="KW-0809">Transit peptide</keyword>
<comment type="subcellular location">
    <subcellularLocation>
        <location evidence="1">Mitochondrion</location>
    </subcellularLocation>
</comment>
<dbReference type="InterPro" id="IPR052137">
    <property type="entry name" value="uS15_ribosomal"/>
</dbReference>
<keyword evidence="5" id="KW-0496">Mitochondrion</keyword>
<evidence type="ECO:0000256" key="5">
    <source>
        <dbReference type="ARBA" id="ARBA00023128"/>
    </source>
</evidence>
<dbReference type="SUPFAM" id="SSF47060">
    <property type="entry name" value="S15/NS1 RNA-binding domain"/>
    <property type="match status" value="1"/>
</dbReference>
<evidence type="ECO:0000313" key="11">
    <source>
        <dbReference type="WBParaSite" id="nRc.2.0.1.t04160-RA"/>
    </source>
</evidence>
<dbReference type="InterPro" id="IPR009068">
    <property type="entry name" value="uS15_NS1_RNA-bd_sf"/>
</dbReference>
<dbReference type="SMART" id="SM01387">
    <property type="entry name" value="Ribosomal_S15"/>
    <property type="match status" value="1"/>
</dbReference>
<feature type="coiled-coil region" evidence="9">
    <location>
        <begin position="269"/>
        <end position="303"/>
    </location>
</feature>
<evidence type="ECO:0000313" key="10">
    <source>
        <dbReference type="Proteomes" id="UP000887565"/>
    </source>
</evidence>
<evidence type="ECO:0000256" key="3">
    <source>
        <dbReference type="ARBA" id="ARBA00022946"/>
    </source>
</evidence>
<comment type="similarity">
    <text evidence="2">Belongs to the universal ribosomal protein uS15 family.</text>
</comment>
<keyword evidence="4" id="KW-0689">Ribosomal protein</keyword>
<evidence type="ECO:0000256" key="7">
    <source>
        <dbReference type="ARBA" id="ARBA00035249"/>
    </source>
</evidence>
<dbReference type="GO" id="GO:0003723">
    <property type="term" value="F:RNA binding"/>
    <property type="evidence" value="ECO:0007669"/>
    <property type="project" value="TreeGrafter"/>
</dbReference>
<dbReference type="GO" id="GO:0005763">
    <property type="term" value="C:mitochondrial small ribosomal subunit"/>
    <property type="evidence" value="ECO:0007669"/>
    <property type="project" value="TreeGrafter"/>
</dbReference>
<keyword evidence="10" id="KW-1185">Reference proteome</keyword>
<evidence type="ECO:0000256" key="8">
    <source>
        <dbReference type="ARBA" id="ARBA00035528"/>
    </source>
</evidence>